<comment type="caution">
    <text evidence="2">The sequence shown here is derived from an EMBL/GenBank/DDBJ whole genome shotgun (WGS) entry which is preliminary data.</text>
</comment>
<dbReference type="EMBL" id="CAJVPZ010063307">
    <property type="protein sequence ID" value="CAG8793133.1"/>
    <property type="molecule type" value="Genomic_DNA"/>
</dbReference>
<feature type="coiled-coil region" evidence="1">
    <location>
        <begin position="1"/>
        <end position="112"/>
    </location>
</feature>
<feature type="non-terminal residue" evidence="2">
    <location>
        <position position="204"/>
    </location>
</feature>
<evidence type="ECO:0000313" key="2">
    <source>
        <dbReference type="EMBL" id="CAG8793133.1"/>
    </source>
</evidence>
<dbReference type="Proteomes" id="UP000789396">
    <property type="component" value="Unassembled WGS sequence"/>
</dbReference>
<gene>
    <name evidence="2" type="ORF">RFULGI_LOCUS16948</name>
</gene>
<proteinExistence type="predicted"/>
<reference evidence="2" key="1">
    <citation type="submission" date="2021-06" db="EMBL/GenBank/DDBJ databases">
        <authorList>
            <person name="Kallberg Y."/>
            <person name="Tangrot J."/>
            <person name="Rosling A."/>
        </authorList>
    </citation>
    <scope>NUCLEOTIDE SEQUENCE</scope>
    <source>
        <strain evidence="2">IN212</strain>
    </source>
</reference>
<feature type="non-terminal residue" evidence="2">
    <location>
        <position position="1"/>
    </location>
</feature>
<dbReference type="OrthoDB" id="10535183at2759"/>
<evidence type="ECO:0000313" key="3">
    <source>
        <dbReference type="Proteomes" id="UP000789396"/>
    </source>
</evidence>
<feature type="coiled-coil region" evidence="1">
    <location>
        <begin position="154"/>
        <end position="201"/>
    </location>
</feature>
<accession>A0A9N9JRX6</accession>
<keyword evidence="1" id="KW-0175">Coiled coil</keyword>
<keyword evidence="3" id="KW-1185">Reference proteome</keyword>
<sequence>LTEENEKLVKENKELTEKNDELVYFIYKKQNKYQQMNKDMTELLENLDKKIDNCLTLLKINSNFNINKIDKIVLAKLQEENKIAKYQNERLTKKQEQMLEEIRLETEQYNEKKKIFDVLDEKIDIVLANFNFEVLFPLNDTLEKMEKIVKLYKISQCKDKIKNYEQNKEVNQELKNLEYDYKSLERTLNIKLEQLEKEKEINIE</sequence>
<protein>
    <submittedName>
        <fullName evidence="2">19240_t:CDS:1</fullName>
    </submittedName>
</protein>
<organism evidence="2 3">
    <name type="scientific">Racocetra fulgida</name>
    <dbReference type="NCBI Taxonomy" id="60492"/>
    <lineage>
        <taxon>Eukaryota</taxon>
        <taxon>Fungi</taxon>
        <taxon>Fungi incertae sedis</taxon>
        <taxon>Mucoromycota</taxon>
        <taxon>Glomeromycotina</taxon>
        <taxon>Glomeromycetes</taxon>
        <taxon>Diversisporales</taxon>
        <taxon>Gigasporaceae</taxon>
        <taxon>Racocetra</taxon>
    </lineage>
</organism>
<evidence type="ECO:0000256" key="1">
    <source>
        <dbReference type="SAM" id="Coils"/>
    </source>
</evidence>
<name>A0A9N9JRX6_9GLOM</name>
<dbReference type="AlphaFoldDB" id="A0A9N9JRX6"/>